<dbReference type="InterPro" id="IPR011009">
    <property type="entry name" value="Kinase-like_dom_sf"/>
</dbReference>
<dbReference type="PROSITE" id="PS50005">
    <property type="entry name" value="TPR"/>
    <property type="match status" value="4"/>
</dbReference>
<feature type="domain" description="Protein kinase" evidence="4">
    <location>
        <begin position="12"/>
        <end position="308"/>
    </location>
</feature>
<feature type="repeat" description="TPR" evidence="3">
    <location>
        <begin position="413"/>
        <end position="446"/>
    </location>
</feature>
<dbReference type="Proteomes" id="UP001576780">
    <property type="component" value="Unassembled WGS sequence"/>
</dbReference>
<feature type="repeat" description="TPR" evidence="3">
    <location>
        <begin position="515"/>
        <end position="548"/>
    </location>
</feature>
<evidence type="ECO:0000313" key="5">
    <source>
        <dbReference type="EMBL" id="MFB2834464.1"/>
    </source>
</evidence>
<keyword evidence="1" id="KW-0677">Repeat</keyword>
<dbReference type="Pfam" id="PF00515">
    <property type="entry name" value="TPR_1"/>
    <property type="match status" value="1"/>
</dbReference>
<evidence type="ECO:0000313" key="6">
    <source>
        <dbReference type="Proteomes" id="UP001576780"/>
    </source>
</evidence>
<dbReference type="InterPro" id="IPR019734">
    <property type="entry name" value="TPR_rpt"/>
</dbReference>
<evidence type="ECO:0000259" key="4">
    <source>
        <dbReference type="PROSITE" id="PS50011"/>
    </source>
</evidence>
<reference evidence="5 6" key="1">
    <citation type="submission" date="2024-09" db="EMBL/GenBank/DDBJ databases">
        <title>Floridaenema gen nov. (Aerosakkonemataceae, Aerosakkonematales ord. nov., Cyanobacteria) from benthic tropical and subtropical fresh waters, with the description of four new species.</title>
        <authorList>
            <person name="Moretto J.A."/>
            <person name="Berthold D.E."/>
            <person name="Lefler F.W."/>
            <person name="Huang I.-S."/>
            <person name="Laughinghouse H. IV."/>
        </authorList>
    </citation>
    <scope>NUCLEOTIDE SEQUENCE [LARGE SCALE GENOMIC DNA]</scope>
    <source>
        <strain evidence="5 6">BLCC-F167</strain>
    </source>
</reference>
<keyword evidence="2 3" id="KW-0802">TPR repeat</keyword>
<feature type="repeat" description="TPR" evidence="3">
    <location>
        <begin position="481"/>
        <end position="514"/>
    </location>
</feature>
<accession>A0ABV4WHA2</accession>
<dbReference type="Gene3D" id="1.25.40.10">
    <property type="entry name" value="Tetratricopeptide repeat domain"/>
    <property type="match status" value="2"/>
</dbReference>
<dbReference type="EMBL" id="JBHFNT010000068">
    <property type="protein sequence ID" value="MFB2834464.1"/>
    <property type="molecule type" value="Genomic_DNA"/>
</dbReference>
<dbReference type="RefSeq" id="WP_413276900.1">
    <property type="nucleotide sequence ID" value="NZ_JBHFNT010000068.1"/>
</dbReference>
<sequence length="600" mass="67924">MRVQRQSNGQTITLDAELGGGGEGKIYTILQEPLLVAKVYHKSANGYADKLSVMFANPPEDSTLAQGRVSIAWPVDLLKDSSSQEIIGFLMQRVTEVRPIHDFYIPATRRDKSPYFNYLYLHRTARNLAAAVSALHAKSYVIGDVNESNILVTETALVTLVDTDSFQVLDLSHNKVYRCPVGKPEFTPPELQGKTFRDIDRTPEHDLFGLAVVIFQLLMEGTHPFEGVFQGSDDPPPKEKRILEGHFPYGNRSVPYRSKPLAPPFEILHPTLRQLFIRCFEDGHNDPKARPDAKTWVKALVEAENTLVTCSVNDQHRYGGHLNVCPWCERTVRLGGRDPFPVRYLKQELLMQQQQALPKQKQISFSQRIKILLANKLLAGSTIFLLGLVVTQMYGYFQTSSTPRSTYLNRNDFDKYFQRGYANYKQGNKQAAIADYTQAIQINPNNPHSYYRRGYLRDDLGDKQGAIADLTQAIKLEPNFALAYYDRGLIRSSLGDKQGAIADYTQAIQADPEDYAAYHNRGVVRSGLGDEQGAITDLTQAIRLQPDYAMAYQNRAVIRSRFGDKQGAIEDYQKAAELYLKHGHINRYRNNLNIVRKLQE</sequence>
<organism evidence="5 6">
    <name type="scientific">Floridaenema evergladense BLCC-F167</name>
    <dbReference type="NCBI Taxonomy" id="3153639"/>
    <lineage>
        <taxon>Bacteria</taxon>
        <taxon>Bacillati</taxon>
        <taxon>Cyanobacteriota</taxon>
        <taxon>Cyanophyceae</taxon>
        <taxon>Oscillatoriophycideae</taxon>
        <taxon>Aerosakkonematales</taxon>
        <taxon>Aerosakkonemataceae</taxon>
        <taxon>Floridanema</taxon>
        <taxon>Floridanema evergladense</taxon>
    </lineage>
</organism>
<evidence type="ECO:0000256" key="2">
    <source>
        <dbReference type="ARBA" id="ARBA00022803"/>
    </source>
</evidence>
<evidence type="ECO:0000256" key="1">
    <source>
        <dbReference type="ARBA" id="ARBA00022737"/>
    </source>
</evidence>
<dbReference type="Pfam" id="PF00069">
    <property type="entry name" value="Pkinase"/>
    <property type="match status" value="1"/>
</dbReference>
<dbReference type="PROSITE" id="PS50011">
    <property type="entry name" value="PROTEIN_KINASE_DOM"/>
    <property type="match status" value="1"/>
</dbReference>
<comment type="caution">
    <text evidence="5">The sequence shown here is derived from an EMBL/GenBank/DDBJ whole genome shotgun (WGS) entry which is preliminary data.</text>
</comment>
<dbReference type="SUPFAM" id="SSF56112">
    <property type="entry name" value="Protein kinase-like (PK-like)"/>
    <property type="match status" value="1"/>
</dbReference>
<dbReference type="InterPro" id="IPR000719">
    <property type="entry name" value="Prot_kinase_dom"/>
</dbReference>
<dbReference type="InterPro" id="IPR050498">
    <property type="entry name" value="Ycf3"/>
</dbReference>
<feature type="repeat" description="TPR" evidence="3">
    <location>
        <begin position="447"/>
        <end position="480"/>
    </location>
</feature>
<dbReference type="PANTHER" id="PTHR44858">
    <property type="entry name" value="TETRATRICOPEPTIDE REPEAT PROTEIN 6"/>
    <property type="match status" value="1"/>
</dbReference>
<protein>
    <submittedName>
        <fullName evidence="5">Tetratricopeptide repeat protein</fullName>
    </submittedName>
</protein>
<name>A0ABV4WHA2_9CYAN</name>
<dbReference type="SMART" id="SM00028">
    <property type="entry name" value="TPR"/>
    <property type="match status" value="5"/>
</dbReference>
<dbReference type="SUPFAM" id="SSF48452">
    <property type="entry name" value="TPR-like"/>
    <property type="match status" value="1"/>
</dbReference>
<dbReference type="Pfam" id="PF13432">
    <property type="entry name" value="TPR_16"/>
    <property type="match status" value="2"/>
</dbReference>
<keyword evidence="6" id="KW-1185">Reference proteome</keyword>
<dbReference type="PANTHER" id="PTHR44858:SF1">
    <property type="entry name" value="UDP-N-ACETYLGLUCOSAMINE--PEPTIDE N-ACETYLGLUCOSAMINYLTRANSFERASE SPINDLY-RELATED"/>
    <property type="match status" value="1"/>
</dbReference>
<evidence type="ECO:0000256" key="3">
    <source>
        <dbReference type="PROSITE-ProRule" id="PRU00339"/>
    </source>
</evidence>
<gene>
    <name evidence="5" type="ORF">ACE1CA_08015</name>
</gene>
<proteinExistence type="predicted"/>
<dbReference type="InterPro" id="IPR011990">
    <property type="entry name" value="TPR-like_helical_dom_sf"/>
</dbReference>
<dbReference type="Gene3D" id="1.10.510.10">
    <property type="entry name" value="Transferase(Phosphotransferase) domain 1"/>
    <property type="match status" value="1"/>
</dbReference>